<dbReference type="Proteomes" id="UP000030664">
    <property type="component" value="Unassembled WGS sequence"/>
</dbReference>
<proteinExistence type="predicted"/>
<organism evidence="1 2">
    <name type="scientific">Kocuria marina</name>
    <dbReference type="NCBI Taxonomy" id="223184"/>
    <lineage>
        <taxon>Bacteria</taxon>
        <taxon>Bacillati</taxon>
        <taxon>Actinomycetota</taxon>
        <taxon>Actinomycetes</taxon>
        <taxon>Micrococcales</taxon>
        <taxon>Micrococcaceae</taxon>
        <taxon>Kocuria</taxon>
    </lineage>
</organism>
<gene>
    <name evidence="1" type="ORF">AS25_02265</name>
</gene>
<dbReference type="AlphaFoldDB" id="A0A0B0DGF9"/>
<comment type="caution">
    <text evidence="1">The sequence shown here is derived from an EMBL/GenBank/DDBJ whole genome shotgun (WGS) entry which is preliminary data.</text>
</comment>
<evidence type="ECO:0000313" key="1">
    <source>
        <dbReference type="EMBL" id="KHE75252.1"/>
    </source>
</evidence>
<protein>
    <submittedName>
        <fullName evidence="1">Uncharacterized protein</fullName>
    </submittedName>
</protein>
<evidence type="ECO:0000313" key="2">
    <source>
        <dbReference type="Proteomes" id="UP000030664"/>
    </source>
</evidence>
<sequence length="104" mass="11334">MQDSVGPGVTIDLDMWEAHVHKPRLPRWLRMLTGLTPASSGEALVLGRRYAELPNPSRHVGVMLDAAAQHPGRTGREVPQLSTTITDAGRARVDEMLDLDAVCP</sequence>
<dbReference type="STRING" id="223184.AS25_02265"/>
<reference evidence="1 2" key="1">
    <citation type="submission" date="2014-09" db="EMBL/GenBank/DDBJ databases">
        <title>High-quality draft genome sequence of Kocuria marina SO9-6, an actinobacterium isolated from a copper mine.</title>
        <authorList>
            <person name="Castro D.B."/>
            <person name="Pereira L.B."/>
            <person name="Silva M.V."/>
            <person name="Silva B.P."/>
            <person name="Zanardi B.R."/>
            <person name="Carlos C."/>
            <person name="Belgini D.R."/>
            <person name="Limache E.G."/>
            <person name="Lacerda G.V."/>
            <person name="Nery M.B."/>
            <person name="Gomes M.B."/>
            <person name="Souza S."/>
            <person name="Silva T.M."/>
            <person name="Rodrigues V.D."/>
            <person name="Paulino L.C."/>
            <person name="Vicentini R."/>
            <person name="Ferraz L.F."/>
            <person name="Ottoboni L.M."/>
        </authorList>
    </citation>
    <scope>NUCLEOTIDE SEQUENCE [LARGE SCALE GENOMIC DNA]</scope>
    <source>
        <strain evidence="1 2">SO9-6</strain>
    </source>
</reference>
<name>A0A0B0DGF9_9MICC</name>
<dbReference type="EMBL" id="JROM01000011">
    <property type="protein sequence ID" value="KHE75252.1"/>
    <property type="molecule type" value="Genomic_DNA"/>
</dbReference>
<accession>A0A0B0DGF9</accession>
<dbReference type="eggNOG" id="COG1131">
    <property type="taxonomic scope" value="Bacteria"/>
</dbReference>